<keyword evidence="3" id="KW-1185">Reference proteome</keyword>
<reference evidence="3" key="1">
    <citation type="journal article" date="2019" name="Curr. Biol.">
        <title>Genome Sequence of Striga asiatica Provides Insight into the Evolution of Plant Parasitism.</title>
        <authorList>
            <person name="Yoshida S."/>
            <person name="Kim S."/>
            <person name="Wafula E.K."/>
            <person name="Tanskanen J."/>
            <person name="Kim Y.M."/>
            <person name="Honaas L."/>
            <person name="Yang Z."/>
            <person name="Spallek T."/>
            <person name="Conn C.E."/>
            <person name="Ichihashi Y."/>
            <person name="Cheong K."/>
            <person name="Cui S."/>
            <person name="Der J.P."/>
            <person name="Gundlach H."/>
            <person name="Jiao Y."/>
            <person name="Hori C."/>
            <person name="Ishida J.K."/>
            <person name="Kasahara H."/>
            <person name="Kiba T."/>
            <person name="Kim M.S."/>
            <person name="Koo N."/>
            <person name="Laohavisit A."/>
            <person name="Lee Y.H."/>
            <person name="Lumba S."/>
            <person name="McCourt P."/>
            <person name="Mortimer J.C."/>
            <person name="Mutuku J.M."/>
            <person name="Nomura T."/>
            <person name="Sasaki-Sekimoto Y."/>
            <person name="Seto Y."/>
            <person name="Wang Y."/>
            <person name="Wakatake T."/>
            <person name="Sakakibara H."/>
            <person name="Demura T."/>
            <person name="Yamaguchi S."/>
            <person name="Yoneyama K."/>
            <person name="Manabe R.I."/>
            <person name="Nelson D.C."/>
            <person name="Schulman A.H."/>
            <person name="Timko M.P."/>
            <person name="dePamphilis C.W."/>
            <person name="Choi D."/>
            <person name="Shirasu K."/>
        </authorList>
    </citation>
    <scope>NUCLEOTIDE SEQUENCE [LARGE SCALE GENOMIC DNA]</scope>
    <source>
        <strain evidence="3">cv. UVA1</strain>
    </source>
</reference>
<comment type="caution">
    <text evidence="2">The sequence shown here is derived from an EMBL/GenBank/DDBJ whole genome shotgun (WGS) entry which is preliminary data.</text>
</comment>
<accession>A0A5A7Q8B9</accession>
<dbReference type="Proteomes" id="UP000325081">
    <property type="component" value="Unassembled WGS sequence"/>
</dbReference>
<protein>
    <submittedName>
        <fullName evidence="2">B-box type zinc finger protein with CCT domain</fullName>
    </submittedName>
</protein>
<gene>
    <name evidence="2" type="ORF">STAS_17997</name>
</gene>
<proteinExistence type="predicted"/>
<feature type="region of interest" description="Disordered" evidence="1">
    <location>
        <begin position="1"/>
        <end position="28"/>
    </location>
</feature>
<dbReference type="AlphaFoldDB" id="A0A5A7Q8B9"/>
<dbReference type="EMBL" id="BKCP01006072">
    <property type="protein sequence ID" value="GER41284.1"/>
    <property type="molecule type" value="Genomic_DNA"/>
</dbReference>
<evidence type="ECO:0000313" key="2">
    <source>
        <dbReference type="EMBL" id="GER41284.1"/>
    </source>
</evidence>
<name>A0A5A7Q8B9_STRAF</name>
<feature type="compositionally biased region" description="Polar residues" evidence="1">
    <location>
        <begin position="1"/>
        <end position="11"/>
    </location>
</feature>
<evidence type="ECO:0000256" key="1">
    <source>
        <dbReference type="SAM" id="MobiDB-lite"/>
    </source>
</evidence>
<sequence length="124" mass="13213">MKISPTPSSWGASLRLPSTLGHGGEEGVEDHPVEVEVDPMQNGLAELRASIRCATDGLVLFQECDSDATVAASFSRHSSTNNSSFPPTVGENIPRIRFSFSFSYSLAISTSSTSDFPTTTLLTT</sequence>
<evidence type="ECO:0000313" key="3">
    <source>
        <dbReference type="Proteomes" id="UP000325081"/>
    </source>
</evidence>
<organism evidence="2 3">
    <name type="scientific">Striga asiatica</name>
    <name type="common">Asiatic witchweed</name>
    <name type="synonym">Buchnera asiatica</name>
    <dbReference type="NCBI Taxonomy" id="4170"/>
    <lineage>
        <taxon>Eukaryota</taxon>
        <taxon>Viridiplantae</taxon>
        <taxon>Streptophyta</taxon>
        <taxon>Embryophyta</taxon>
        <taxon>Tracheophyta</taxon>
        <taxon>Spermatophyta</taxon>
        <taxon>Magnoliopsida</taxon>
        <taxon>eudicotyledons</taxon>
        <taxon>Gunneridae</taxon>
        <taxon>Pentapetalae</taxon>
        <taxon>asterids</taxon>
        <taxon>lamiids</taxon>
        <taxon>Lamiales</taxon>
        <taxon>Orobanchaceae</taxon>
        <taxon>Buchnereae</taxon>
        <taxon>Striga</taxon>
    </lineage>
</organism>